<evidence type="ECO:0000313" key="1">
    <source>
        <dbReference type="EMBL" id="CAG8812673.1"/>
    </source>
</evidence>
<keyword evidence="2" id="KW-1185">Reference proteome</keyword>
<accession>A0ACA9RWL8</accession>
<name>A0ACA9RWL8_9GLOM</name>
<feature type="non-terminal residue" evidence="1">
    <location>
        <position position="45"/>
    </location>
</feature>
<dbReference type="EMBL" id="CAJVQC010073947">
    <property type="protein sequence ID" value="CAG8812673.1"/>
    <property type="molecule type" value="Genomic_DNA"/>
</dbReference>
<feature type="non-terminal residue" evidence="1">
    <location>
        <position position="1"/>
    </location>
</feature>
<evidence type="ECO:0000313" key="2">
    <source>
        <dbReference type="Proteomes" id="UP000789920"/>
    </source>
</evidence>
<gene>
    <name evidence="1" type="ORF">RPERSI_LOCUS23581</name>
</gene>
<organism evidence="1 2">
    <name type="scientific">Racocetra persica</name>
    <dbReference type="NCBI Taxonomy" id="160502"/>
    <lineage>
        <taxon>Eukaryota</taxon>
        <taxon>Fungi</taxon>
        <taxon>Fungi incertae sedis</taxon>
        <taxon>Mucoromycota</taxon>
        <taxon>Glomeromycotina</taxon>
        <taxon>Glomeromycetes</taxon>
        <taxon>Diversisporales</taxon>
        <taxon>Gigasporaceae</taxon>
        <taxon>Racocetra</taxon>
    </lineage>
</organism>
<dbReference type="Proteomes" id="UP000789920">
    <property type="component" value="Unassembled WGS sequence"/>
</dbReference>
<sequence>MVNNEKMTLQEQIQPKEFLLKEKNLFAQNLENLDHTNVITYNINT</sequence>
<reference evidence="1" key="1">
    <citation type="submission" date="2021-06" db="EMBL/GenBank/DDBJ databases">
        <authorList>
            <person name="Kallberg Y."/>
            <person name="Tangrot J."/>
            <person name="Rosling A."/>
        </authorList>
    </citation>
    <scope>NUCLEOTIDE SEQUENCE</scope>
    <source>
        <strain evidence="1">MA461A</strain>
    </source>
</reference>
<comment type="caution">
    <text evidence="1">The sequence shown here is derived from an EMBL/GenBank/DDBJ whole genome shotgun (WGS) entry which is preliminary data.</text>
</comment>
<proteinExistence type="predicted"/>
<protein>
    <submittedName>
        <fullName evidence="1">23310_t:CDS:1</fullName>
    </submittedName>
</protein>